<reference evidence="6 7" key="1">
    <citation type="submission" date="2024-09" db="EMBL/GenBank/DDBJ databases">
        <authorList>
            <person name="Sun Q."/>
            <person name="Mori K."/>
        </authorList>
    </citation>
    <scope>NUCLEOTIDE SEQUENCE [LARGE SCALE GENOMIC DNA]</scope>
    <source>
        <strain evidence="6 7">CCM 7228</strain>
    </source>
</reference>
<comment type="caution">
    <text evidence="6">The sequence shown here is derived from an EMBL/GenBank/DDBJ whole genome shotgun (WGS) entry which is preliminary data.</text>
</comment>
<dbReference type="PANTHER" id="PTHR22550">
    <property type="entry name" value="SPORE GERMINATION PROTEIN"/>
    <property type="match status" value="1"/>
</dbReference>
<feature type="transmembrane region" description="Helical" evidence="5">
    <location>
        <begin position="386"/>
        <end position="403"/>
    </location>
</feature>
<dbReference type="Pfam" id="PF03323">
    <property type="entry name" value="GerA"/>
    <property type="match status" value="1"/>
</dbReference>
<dbReference type="InterPro" id="IPR050768">
    <property type="entry name" value="UPF0353/GerABKA_families"/>
</dbReference>
<comment type="subcellular location">
    <subcellularLocation>
        <location evidence="4">Cell membrane</location>
    </subcellularLocation>
    <subcellularLocation>
        <location evidence="1">Membrane</location>
        <topology evidence="1">Multi-pass membrane protein</topology>
    </subcellularLocation>
</comment>
<keyword evidence="3 4" id="KW-0472">Membrane</keyword>
<sequence>MSYDQKKEPVSKQIDENLSYLSERLGVKKSFDVIQLDLEYAERKMALFLVDGFVKDDILHYLMKYLSSLSEEQLKENTLDKLLKTYIPYVEIDKTDDLNKVVDTVLAGPTALVVDGIDQVILVDARTYPVRGPAEPDMERVVRGSRDGFVETIVFNTALTRRRVRDRSLRMEYLQVGRRSKTDVVVCYLEDIADLSHVADLKKSLEKIDTDGLPMAEKTVEEFISGHHWNPYPLVRYTERPDTAAAHLYEGHVLLFVDGSPSVLITPTTFWHHLQHAEEYRNKPVTGAYLRFVRFAAVLASLFLLPFWYLLAEHPEYLPAGLEYIGITDPGEVPLLLQFVLIEIGIDILRMAAIHTPSSLATALGLVAALMIGQVAVEVGLFANEVVLYLAIAAIGTFATPSYELSLANRIFRIVLLLATGFLGVFGLIGVITLWIIMLARLKSFNVPYLWPFIPFNYRALRDVLLRSPIPLKNRRPTFLNPQDPDR</sequence>
<protein>
    <submittedName>
        <fullName evidence="6">Spore germination protein</fullName>
    </submittedName>
</protein>
<evidence type="ECO:0000256" key="1">
    <source>
        <dbReference type="ARBA" id="ARBA00004141"/>
    </source>
</evidence>
<feature type="transmembrane region" description="Helical" evidence="5">
    <location>
        <begin position="292"/>
        <end position="311"/>
    </location>
</feature>
<accession>A0ABV6G8J7</accession>
<feature type="transmembrane region" description="Helical" evidence="5">
    <location>
        <begin position="415"/>
        <end position="437"/>
    </location>
</feature>
<comment type="similarity">
    <text evidence="2 4">Belongs to the GerABKA family.</text>
</comment>
<evidence type="ECO:0000256" key="5">
    <source>
        <dbReference type="SAM" id="Phobius"/>
    </source>
</evidence>
<evidence type="ECO:0000313" key="6">
    <source>
        <dbReference type="EMBL" id="MFC0269996.1"/>
    </source>
</evidence>
<keyword evidence="5" id="KW-1133">Transmembrane helix</keyword>
<dbReference type="PIRSF" id="PIRSF005690">
    <property type="entry name" value="GerBA"/>
    <property type="match status" value="1"/>
</dbReference>
<name>A0ABV6G8J7_9BACI</name>
<evidence type="ECO:0000256" key="4">
    <source>
        <dbReference type="PIRNR" id="PIRNR005690"/>
    </source>
</evidence>
<keyword evidence="5" id="KW-0812">Transmembrane</keyword>
<feature type="transmembrane region" description="Helical" evidence="5">
    <location>
        <begin position="331"/>
        <end position="349"/>
    </location>
</feature>
<dbReference type="Proteomes" id="UP001589854">
    <property type="component" value="Unassembled WGS sequence"/>
</dbReference>
<evidence type="ECO:0000256" key="2">
    <source>
        <dbReference type="ARBA" id="ARBA00005278"/>
    </source>
</evidence>
<evidence type="ECO:0000313" key="7">
    <source>
        <dbReference type="Proteomes" id="UP001589854"/>
    </source>
</evidence>
<gene>
    <name evidence="6" type="ORF">ACFFIX_00795</name>
</gene>
<dbReference type="RefSeq" id="WP_378929499.1">
    <property type="nucleotide sequence ID" value="NZ_JBHLVO010000001.1"/>
</dbReference>
<proteinExistence type="inferred from homology"/>
<keyword evidence="7" id="KW-1185">Reference proteome</keyword>
<dbReference type="PANTHER" id="PTHR22550:SF9">
    <property type="entry name" value="STAGE V SPORULATION PROTEIN AF"/>
    <property type="match status" value="1"/>
</dbReference>
<dbReference type="EMBL" id="JBHLVO010000001">
    <property type="protein sequence ID" value="MFC0269996.1"/>
    <property type="molecule type" value="Genomic_DNA"/>
</dbReference>
<dbReference type="InterPro" id="IPR004995">
    <property type="entry name" value="Spore_Ger"/>
</dbReference>
<feature type="transmembrane region" description="Helical" evidence="5">
    <location>
        <begin position="361"/>
        <end position="380"/>
    </location>
</feature>
<organism evidence="6 7">
    <name type="scientific">Metabacillus herbersteinensis</name>
    <dbReference type="NCBI Taxonomy" id="283816"/>
    <lineage>
        <taxon>Bacteria</taxon>
        <taxon>Bacillati</taxon>
        <taxon>Bacillota</taxon>
        <taxon>Bacilli</taxon>
        <taxon>Bacillales</taxon>
        <taxon>Bacillaceae</taxon>
        <taxon>Metabacillus</taxon>
    </lineage>
</organism>
<evidence type="ECO:0000256" key="3">
    <source>
        <dbReference type="ARBA" id="ARBA00023136"/>
    </source>
</evidence>